<feature type="domain" description="DUF5659" evidence="1">
    <location>
        <begin position="8"/>
        <end position="81"/>
    </location>
</feature>
<name>A0A0G0U8U6_9BACT</name>
<reference evidence="2 3" key="1">
    <citation type="journal article" date="2015" name="Nature">
        <title>rRNA introns, odd ribosomes, and small enigmatic genomes across a large radiation of phyla.</title>
        <authorList>
            <person name="Brown C.T."/>
            <person name="Hug L.A."/>
            <person name="Thomas B.C."/>
            <person name="Sharon I."/>
            <person name="Castelle C.J."/>
            <person name="Singh A."/>
            <person name="Wilkins M.J."/>
            <person name="Williams K.H."/>
            <person name="Banfield J.F."/>
        </authorList>
    </citation>
    <scope>NUCLEOTIDE SEQUENCE [LARGE SCALE GENOMIC DNA]</scope>
</reference>
<protein>
    <recommendedName>
        <fullName evidence="1">DUF5659 domain-containing protein</fullName>
    </recommendedName>
</protein>
<dbReference type="InterPro" id="IPR043718">
    <property type="entry name" value="DUF5659"/>
</dbReference>
<gene>
    <name evidence="2" type="ORF">UU29_C0003G0063</name>
</gene>
<proteinExistence type="predicted"/>
<evidence type="ECO:0000259" key="1">
    <source>
        <dbReference type="Pfam" id="PF18903"/>
    </source>
</evidence>
<sequence length="83" mass="9281">MRKDVTSLFETSSLPLAGAIICSGISLDSVVKNPDGKSVFIFDRSNNPGLDQVIQDFWKKSLRTEPNAFWEAIRFLKSRIYGG</sequence>
<organism evidence="2 3">
    <name type="scientific">Candidatus Daviesbacteria bacterium GW2011_GWA2_40_9</name>
    <dbReference type="NCBI Taxonomy" id="1618424"/>
    <lineage>
        <taxon>Bacteria</taxon>
        <taxon>Candidatus Daviesiibacteriota</taxon>
    </lineage>
</organism>
<evidence type="ECO:0000313" key="3">
    <source>
        <dbReference type="Proteomes" id="UP000034601"/>
    </source>
</evidence>
<dbReference type="Pfam" id="PF18903">
    <property type="entry name" value="DUF5659"/>
    <property type="match status" value="1"/>
</dbReference>
<accession>A0A0G0U8U6</accession>
<dbReference type="Proteomes" id="UP000034601">
    <property type="component" value="Unassembled WGS sequence"/>
</dbReference>
<dbReference type="EMBL" id="LCAB01000003">
    <property type="protein sequence ID" value="KKR83661.1"/>
    <property type="molecule type" value="Genomic_DNA"/>
</dbReference>
<dbReference type="AlphaFoldDB" id="A0A0G0U8U6"/>
<comment type="caution">
    <text evidence="2">The sequence shown here is derived from an EMBL/GenBank/DDBJ whole genome shotgun (WGS) entry which is preliminary data.</text>
</comment>
<evidence type="ECO:0000313" key="2">
    <source>
        <dbReference type="EMBL" id="KKR83661.1"/>
    </source>
</evidence>